<evidence type="ECO:0000313" key="2">
    <source>
        <dbReference type="EMBL" id="RUQ32709.1"/>
    </source>
</evidence>
<protein>
    <recommendedName>
        <fullName evidence="4">Ribose-5-phosphate isomerase</fullName>
    </recommendedName>
</protein>
<comment type="caution">
    <text evidence="2">The sequence shown here is derived from an EMBL/GenBank/DDBJ whole genome shotgun (WGS) entry which is preliminary data.</text>
</comment>
<reference evidence="2 3" key="1">
    <citation type="submission" date="2018-12" db="EMBL/GenBank/DDBJ databases">
        <title>Bacillus chawlae sp. nov., Bacillus glennii sp. nov., and Bacillus saganii sp. nov. Isolated from the Vehicle Assembly Building at Kennedy Space Center where the Viking Spacecraft were Assembled.</title>
        <authorList>
            <person name="Seuylemezian A."/>
            <person name="Vaishampayan P."/>
        </authorList>
    </citation>
    <scope>NUCLEOTIDE SEQUENCE [LARGE SCALE GENOMIC DNA]</scope>
    <source>
        <strain evidence="2 3">L5</strain>
    </source>
</reference>
<dbReference type="InterPro" id="IPR037171">
    <property type="entry name" value="NagB/RpiA_transferase-like"/>
</dbReference>
<comment type="pathway">
    <text evidence="1">Carbohydrate degradation.</text>
</comment>
<dbReference type="Proteomes" id="UP000267430">
    <property type="component" value="Unassembled WGS sequence"/>
</dbReference>
<dbReference type="EMBL" id="RYZZ01000001">
    <property type="protein sequence ID" value="RUQ32709.1"/>
    <property type="molecule type" value="Genomic_DNA"/>
</dbReference>
<dbReference type="PANTHER" id="PTHR43748">
    <property type="entry name" value="RIBOSE-5-PHOSPHATE ISOMERASE 3, CHLOROPLASTIC-RELATED"/>
    <property type="match status" value="1"/>
</dbReference>
<evidence type="ECO:0008006" key="4">
    <source>
        <dbReference type="Google" id="ProtNLM"/>
    </source>
</evidence>
<gene>
    <name evidence="2" type="ORF">ELQ35_01055</name>
</gene>
<organism evidence="2 3">
    <name type="scientific">Peribacillus cavernae</name>
    <dbReference type="NCBI Taxonomy" id="1674310"/>
    <lineage>
        <taxon>Bacteria</taxon>
        <taxon>Bacillati</taxon>
        <taxon>Bacillota</taxon>
        <taxon>Bacilli</taxon>
        <taxon>Bacillales</taxon>
        <taxon>Bacillaceae</taxon>
        <taxon>Peribacillus</taxon>
    </lineage>
</organism>
<keyword evidence="3" id="KW-1185">Reference proteome</keyword>
<dbReference type="SUPFAM" id="SSF100950">
    <property type="entry name" value="NagB/RpiA/CoA transferase-like"/>
    <property type="match status" value="1"/>
</dbReference>
<dbReference type="OrthoDB" id="5870696at2"/>
<dbReference type="AlphaFoldDB" id="A0A433HWK1"/>
<proteinExistence type="predicted"/>
<name>A0A433HWK1_9BACI</name>
<evidence type="ECO:0000256" key="1">
    <source>
        <dbReference type="ARBA" id="ARBA00004921"/>
    </source>
</evidence>
<accession>A0A433HWK1</accession>
<dbReference type="PANTHER" id="PTHR43748:SF3">
    <property type="entry name" value="RIBOSE-5-PHOSPHATE ISOMERASE 3, CHLOROPLASTIC-RELATED"/>
    <property type="match status" value="1"/>
</dbReference>
<dbReference type="RefSeq" id="WP_126863000.1">
    <property type="nucleotide sequence ID" value="NZ_JAUSTX010000003.1"/>
</dbReference>
<sequence>MAGEKAAELIEDGMTIGLGSGSTVFWTIKKLAEIVNLKIKGIPSSLSTERWTKEFGIPLTDFWKFRSLT</sequence>
<evidence type="ECO:0000313" key="3">
    <source>
        <dbReference type="Proteomes" id="UP000267430"/>
    </source>
</evidence>
<dbReference type="InterPro" id="IPR050262">
    <property type="entry name" value="Ribose-5P_isomerase"/>
</dbReference>
<dbReference type="Gene3D" id="3.40.50.1360">
    <property type="match status" value="1"/>
</dbReference>